<evidence type="ECO:0000259" key="1">
    <source>
        <dbReference type="Pfam" id="PF13276"/>
    </source>
</evidence>
<dbReference type="Pfam" id="PF13276">
    <property type="entry name" value="HTH_21"/>
    <property type="match status" value="1"/>
</dbReference>
<evidence type="ECO:0000313" key="3">
    <source>
        <dbReference type="Proteomes" id="UP001144397"/>
    </source>
</evidence>
<proteinExistence type="predicted"/>
<dbReference type="PANTHER" id="PTHR47515:SF1">
    <property type="entry name" value="BLR2054 PROTEIN"/>
    <property type="match status" value="1"/>
</dbReference>
<dbReference type="Proteomes" id="UP001144397">
    <property type="component" value="Unassembled WGS sequence"/>
</dbReference>
<dbReference type="PANTHER" id="PTHR47515">
    <property type="entry name" value="LOW CALCIUM RESPONSE LOCUS PROTEIN T"/>
    <property type="match status" value="1"/>
</dbReference>
<dbReference type="EMBL" id="BSDO01000008">
    <property type="protein sequence ID" value="GLI24788.1"/>
    <property type="molecule type" value="Genomic_DNA"/>
</dbReference>
<reference evidence="2" key="1">
    <citation type="submission" date="2022-12" db="EMBL/GenBank/DDBJ databases">
        <title>Reference genome sequencing for broad-spectrum identification of bacterial and archaeal isolates by mass spectrometry.</title>
        <authorList>
            <person name="Sekiguchi Y."/>
            <person name="Tourlousse D.M."/>
        </authorList>
    </citation>
    <scope>NUCLEOTIDE SEQUENCE</scope>
    <source>
        <strain evidence="2">301</strain>
    </source>
</reference>
<evidence type="ECO:0000313" key="2">
    <source>
        <dbReference type="EMBL" id="GLI24788.1"/>
    </source>
</evidence>
<dbReference type="AlphaFoldDB" id="A0A9W6CVT2"/>
<dbReference type="InterPro" id="IPR025948">
    <property type="entry name" value="HTH-like_dom"/>
</dbReference>
<accession>A0A9W6CVT2</accession>
<feature type="domain" description="HTH-like" evidence="1">
    <location>
        <begin position="47"/>
        <end position="98"/>
    </location>
</feature>
<gene>
    <name evidence="2" type="ORF">XFLAVUS301_44620</name>
</gene>
<name>A0A9W6CVT2_XANFL</name>
<organism evidence="2 3">
    <name type="scientific">Xanthobacter flavus</name>
    <dbReference type="NCBI Taxonomy" id="281"/>
    <lineage>
        <taxon>Bacteria</taxon>
        <taxon>Pseudomonadati</taxon>
        <taxon>Pseudomonadota</taxon>
        <taxon>Alphaproteobacteria</taxon>
        <taxon>Hyphomicrobiales</taxon>
        <taxon>Xanthobacteraceae</taxon>
        <taxon>Xanthobacter</taxon>
    </lineage>
</organism>
<protein>
    <recommendedName>
        <fullName evidence="1">HTH-like domain-containing protein</fullName>
    </recommendedName>
</protein>
<comment type="caution">
    <text evidence="2">The sequence shown here is derived from an EMBL/GenBank/DDBJ whole genome shotgun (WGS) entry which is preliminary data.</text>
</comment>
<sequence>MVTPAAERKAVAHLMGKHGMSERRACKATGFCRMTMRYQAKRGDGGALRERMKAIAHERRRFGYRRLHVLLRREGFTINHKRLFRLYREERLKVRHRGGRKRAIGTRAP</sequence>